<proteinExistence type="predicted"/>
<evidence type="ECO:0008006" key="5">
    <source>
        <dbReference type="Google" id="ProtNLM"/>
    </source>
</evidence>
<dbReference type="EMBL" id="JAUEMJ010000006">
    <property type="protein sequence ID" value="MDN3241815.1"/>
    <property type="molecule type" value="Genomic_DNA"/>
</dbReference>
<keyword evidence="1" id="KW-1133">Transmembrane helix</keyword>
<organism evidence="2 4">
    <name type="scientific">Glycomyces tritici</name>
    <dbReference type="NCBI Taxonomy" id="2665176"/>
    <lineage>
        <taxon>Bacteria</taxon>
        <taxon>Bacillati</taxon>
        <taxon>Actinomycetota</taxon>
        <taxon>Actinomycetes</taxon>
        <taxon>Glycomycetales</taxon>
        <taxon>Glycomycetaceae</taxon>
        <taxon>Glycomyces</taxon>
    </lineage>
</organism>
<sequence length="198" mass="20978">MNTTPQTTAARGIVPAVLWGLAPFAWLFLLLGWLDLDGDLSGPVQTALGIAVLSLPAPWLLWASWRMPRRRVKTYLVEGGALAAMLLSLFVTAVYFLPAGNPNETASPGFTAAFAAAAVVLIAASWPLPGRRLAYGLPALGCAVFAISVQVPQWRTGAHLESAIAVADEVLLNVLMGAIALGVLLQIAWWLRGKLRAA</sequence>
<gene>
    <name evidence="2" type="ORF">QWI33_18970</name>
    <name evidence="3" type="ORF">QWI33_28660</name>
</gene>
<feature type="transmembrane region" description="Helical" evidence="1">
    <location>
        <begin position="75"/>
        <end position="97"/>
    </location>
</feature>
<protein>
    <recommendedName>
        <fullName evidence="5">VanZ family protein</fullName>
    </recommendedName>
</protein>
<accession>A0ABT7YT96</accession>
<feature type="transmembrane region" description="Helical" evidence="1">
    <location>
        <begin position="12"/>
        <end position="34"/>
    </location>
</feature>
<evidence type="ECO:0000313" key="4">
    <source>
        <dbReference type="Proteomes" id="UP001171902"/>
    </source>
</evidence>
<name>A0ABT7YT96_9ACTN</name>
<evidence type="ECO:0000313" key="3">
    <source>
        <dbReference type="EMBL" id="MDN3243716.1"/>
    </source>
</evidence>
<feature type="transmembrane region" description="Helical" evidence="1">
    <location>
        <begin position="133"/>
        <end position="151"/>
    </location>
</feature>
<dbReference type="EMBL" id="JAUEMJ010000016">
    <property type="protein sequence ID" value="MDN3243716.1"/>
    <property type="molecule type" value="Genomic_DNA"/>
</dbReference>
<evidence type="ECO:0000256" key="1">
    <source>
        <dbReference type="SAM" id="Phobius"/>
    </source>
</evidence>
<comment type="caution">
    <text evidence="2">The sequence shown here is derived from an EMBL/GenBank/DDBJ whole genome shotgun (WGS) entry which is preliminary data.</text>
</comment>
<keyword evidence="4" id="KW-1185">Reference proteome</keyword>
<dbReference type="Proteomes" id="UP001171902">
    <property type="component" value="Unassembled WGS sequence"/>
</dbReference>
<keyword evidence="1" id="KW-0472">Membrane</keyword>
<dbReference type="RefSeq" id="WP_289958723.1">
    <property type="nucleotide sequence ID" value="NZ_JAUEMJ010000006.1"/>
</dbReference>
<feature type="transmembrane region" description="Helical" evidence="1">
    <location>
        <begin position="46"/>
        <end position="63"/>
    </location>
</feature>
<reference evidence="2" key="1">
    <citation type="submission" date="2023-06" db="EMBL/GenBank/DDBJ databases">
        <title>Gycomyces niveus sp.nov., a novel actinomycete isolated from soil in Shouguang.</title>
        <authorList>
            <person name="Yang X."/>
            <person name="Zhao J."/>
        </authorList>
    </citation>
    <scope>NUCLEOTIDE SEQUENCE</scope>
    <source>
        <strain evidence="2">NEAU C2</strain>
    </source>
</reference>
<feature type="transmembrane region" description="Helical" evidence="1">
    <location>
        <begin position="109"/>
        <end position="126"/>
    </location>
</feature>
<feature type="transmembrane region" description="Helical" evidence="1">
    <location>
        <begin position="171"/>
        <end position="191"/>
    </location>
</feature>
<keyword evidence="1" id="KW-0812">Transmembrane</keyword>
<evidence type="ECO:0000313" key="2">
    <source>
        <dbReference type="EMBL" id="MDN3241815.1"/>
    </source>
</evidence>